<keyword evidence="7" id="KW-0520">NAD</keyword>
<comment type="catalytic activity">
    <reaction evidence="9">
        <text>2 Fe(III)-[cytochrome b5] + NADH = 2 Fe(II)-[cytochrome b5] + NAD(+) + H(+)</text>
        <dbReference type="Rhea" id="RHEA:46680"/>
        <dbReference type="Rhea" id="RHEA-COMP:10438"/>
        <dbReference type="Rhea" id="RHEA-COMP:10439"/>
        <dbReference type="ChEBI" id="CHEBI:15378"/>
        <dbReference type="ChEBI" id="CHEBI:29033"/>
        <dbReference type="ChEBI" id="CHEBI:29034"/>
        <dbReference type="ChEBI" id="CHEBI:57540"/>
        <dbReference type="ChEBI" id="CHEBI:57945"/>
        <dbReference type="EC" id="1.6.2.2"/>
    </reaction>
</comment>
<evidence type="ECO:0000256" key="4">
    <source>
        <dbReference type="ARBA" id="ARBA00022630"/>
    </source>
</evidence>
<dbReference type="InterPro" id="IPR001834">
    <property type="entry name" value="CBR-like"/>
</dbReference>
<keyword evidence="6" id="KW-0560">Oxidoreductase</keyword>
<evidence type="ECO:0000256" key="5">
    <source>
        <dbReference type="ARBA" id="ARBA00022827"/>
    </source>
</evidence>
<evidence type="ECO:0000259" key="11">
    <source>
        <dbReference type="Pfam" id="PF00175"/>
    </source>
</evidence>
<evidence type="ECO:0000256" key="8">
    <source>
        <dbReference type="ARBA" id="ARBA00023128"/>
    </source>
</evidence>
<dbReference type="PANTHER" id="PTHR19370:SF171">
    <property type="entry name" value="NADH-CYTOCHROME B5 REDUCTASE 2"/>
    <property type="match status" value="1"/>
</dbReference>
<evidence type="ECO:0000313" key="12">
    <source>
        <dbReference type="EMBL" id="PVU88383.1"/>
    </source>
</evidence>
<proteinExistence type="inferred from homology"/>
<dbReference type="Pfam" id="PF00175">
    <property type="entry name" value="NAD_binding_1"/>
    <property type="match status" value="1"/>
</dbReference>
<comment type="caution">
    <text evidence="12">The sequence shown here is derived from an EMBL/GenBank/DDBJ whole genome shotgun (WGS) entry which is preliminary data.</text>
</comment>
<keyword evidence="13" id="KW-1185">Reference proteome</keyword>
<dbReference type="InterPro" id="IPR001709">
    <property type="entry name" value="Flavoprot_Pyr_Nucl_cyt_Rdtase"/>
</dbReference>
<dbReference type="Gene3D" id="3.40.50.80">
    <property type="entry name" value="Nucleotide-binding domain of ferredoxin-NADP reductase (FNR) module"/>
    <property type="match status" value="1"/>
</dbReference>
<evidence type="ECO:0000256" key="9">
    <source>
        <dbReference type="ARBA" id="ARBA00047682"/>
    </source>
</evidence>
<protein>
    <recommendedName>
        <fullName evidence="11">Oxidoreductase FAD/NAD(P)-binding domain-containing protein</fullName>
    </recommendedName>
</protein>
<dbReference type="AlphaFoldDB" id="A0A2T9Y7S9"/>
<dbReference type="SUPFAM" id="SSF52343">
    <property type="entry name" value="Ferredoxin reductase-like, C-terminal NADP-linked domain"/>
    <property type="match status" value="1"/>
</dbReference>
<evidence type="ECO:0000256" key="7">
    <source>
        <dbReference type="ARBA" id="ARBA00023027"/>
    </source>
</evidence>
<sequence length="145" mass="15893">MVSQIGLIAAGTGITPMIQIINSVINNPHDNTKISLLYANITLDDILLHDYLDKVSSAHPNKLKIVYTLDNPPDNWSGQKGRISASMIKSSMPTPDLDTSKLIIVCGPPKMMDLVSGNKISSKDQGQLQGYLKHLGYSKHSVYKF</sequence>
<dbReference type="EMBL" id="MBFR01000390">
    <property type="protein sequence ID" value="PVU88383.1"/>
    <property type="molecule type" value="Genomic_DNA"/>
</dbReference>
<keyword evidence="4 10" id="KW-0285">Flavoprotein</keyword>
<dbReference type="OrthoDB" id="432685at2759"/>
<dbReference type="PANTHER" id="PTHR19370">
    <property type="entry name" value="NADH-CYTOCHROME B5 REDUCTASE"/>
    <property type="match status" value="1"/>
</dbReference>
<reference evidence="12 13" key="1">
    <citation type="journal article" date="2018" name="MBio">
        <title>Comparative Genomics Reveals the Core Gene Toolbox for the Fungus-Insect Symbiosis.</title>
        <authorList>
            <person name="Wang Y."/>
            <person name="Stata M."/>
            <person name="Wang W."/>
            <person name="Stajich J.E."/>
            <person name="White M.M."/>
            <person name="Moncalvo J.M."/>
        </authorList>
    </citation>
    <scope>NUCLEOTIDE SEQUENCE [LARGE SCALE GENOMIC DNA]</scope>
    <source>
        <strain evidence="12 13">SWE-8-4</strain>
    </source>
</reference>
<dbReference type="CDD" id="cd06183">
    <property type="entry name" value="cyt_b5_reduct_like"/>
    <property type="match status" value="1"/>
</dbReference>
<dbReference type="GO" id="GO:0090524">
    <property type="term" value="F:cytochrome-b5 reductase activity, acting on NADH"/>
    <property type="evidence" value="ECO:0007669"/>
    <property type="project" value="UniProtKB-EC"/>
</dbReference>
<dbReference type="PRINTS" id="PR00371">
    <property type="entry name" value="FPNCR"/>
</dbReference>
<keyword evidence="5 10" id="KW-0274">FAD</keyword>
<evidence type="ECO:0000256" key="1">
    <source>
        <dbReference type="ARBA" id="ARBA00001974"/>
    </source>
</evidence>
<gene>
    <name evidence="12" type="ORF">BB561_005887</name>
</gene>
<feature type="binding site" evidence="10">
    <location>
        <position position="15"/>
    </location>
    <ligand>
        <name>FAD</name>
        <dbReference type="ChEBI" id="CHEBI:57692"/>
    </ligand>
</feature>
<name>A0A2T9Y7S9_9FUNG</name>
<organism evidence="12 13">
    <name type="scientific">Smittium simulii</name>
    <dbReference type="NCBI Taxonomy" id="133385"/>
    <lineage>
        <taxon>Eukaryota</taxon>
        <taxon>Fungi</taxon>
        <taxon>Fungi incertae sedis</taxon>
        <taxon>Zoopagomycota</taxon>
        <taxon>Kickxellomycotina</taxon>
        <taxon>Harpellomycetes</taxon>
        <taxon>Harpellales</taxon>
        <taxon>Legeriomycetaceae</taxon>
        <taxon>Smittium</taxon>
    </lineage>
</organism>
<accession>A0A2T9Y7S9</accession>
<dbReference type="InterPro" id="IPR039261">
    <property type="entry name" value="FNR_nucleotide-bd"/>
</dbReference>
<comment type="subcellular location">
    <subcellularLocation>
        <location evidence="2">Mitochondrion outer membrane</location>
        <topology evidence="2">Single-pass membrane protein</topology>
    </subcellularLocation>
</comment>
<comment type="cofactor">
    <cofactor evidence="1 10">
        <name>FAD</name>
        <dbReference type="ChEBI" id="CHEBI:57692"/>
    </cofactor>
</comment>
<dbReference type="STRING" id="133385.A0A2T9Y7S9"/>
<comment type="similarity">
    <text evidence="3">Belongs to the flavoprotein pyridine nucleotide cytochrome reductase family.</text>
</comment>
<dbReference type="GO" id="GO:0005741">
    <property type="term" value="C:mitochondrial outer membrane"/>
    <property type="evidence" value="ECO:0007669"/>
    <property type="project" value="UniProtKB-SubCell"/>
</dbReference>
<evidence type="ECO:0000256" key="3">
    <source>
        <dbReference type="ARBA" id="ARBA00006105"/>
    </source>
</evidence>
<dbReference type="InterPro" id="IPR001433">
    <property type="entry name" value="OxRdtase_FAD/NAD-bd"/>
</dbReference>
<keyword evidence="8" id="KW-0496">Mitochondrion</keyword>
<evidence type="ECO:0000256" key="10">
    <source>
        <dbReference type="PIRSR" id="PIRSR601834-1"/>
    </source>
</evidence>
<dbReference type="FunFam" id="3.40.50.80:FF:000009">
    <property type="entry name" value="NADH-cytochrome b5 reductase"/>
    <property type="match status" value="1"/>
</dbReference>
<dbReference type="Proteomes" id="UP000245383">
    <property type="component" value="Unassembled WGS sequence"/>
</dbReference>
<evidence type="ECO:0000256" key="6">
    <source>
        <dbReference type="ARBA" id="ARBA00023002"/>
    </source>
</evidence>
<evidence type="ECO:0000256" key="2">
    <source>
        <dbReference type="ARBA" id="ARBA00004572"/>
    </source>
</evidence>
<dbReference type="PRINTS" id="PR00406">
    <property type="entry name" value="CYTB5RDTASE"/>
</dbReference>
<evidence type="ECO:0000313" key="13">
    <source>
        <dbReference type="Proteomes" id="UP000245383"/>
    </source>
</evidence>
<feature type="domain" description="Oxidoreductase FAD/NAD(P)-binding" evidence="11">
    <location>
        <begin position="7"/>
        <end position="115"/>
    </location>
</feature>